<feature type="domain" description="Ribosomal RNA methyltransferase FtsJ" evidence="1">
    <location>
        <begin position="187"/>
        <end position="275"/>
    </location>
</feature>
<name>A0A1J5STM2_9ZZZZ</name>
<reference evidence="2" key="1">
    <citation type="submission" date="2016-10" db="EMBL/GenBank/DDBJ databases">
        <title>Sequence of Gallionella enrichment culture.</title>
        <authorList>
            <person name="Poehlein A."/>
            <person name="Muehling M."/>
            <person name="Daniel R."/>
        </authorList>
    </citation>
    <scope>NUCLEOTIDE SEQUENCE</scope>
</reference>
<comment type="caution">
    <text evidence="2">The sequence shown here is derived from an EMBL/GenBank/DDBJ whole genome shotgun (WGS) entry which is preliminary data.</text>
</comment>
<evidence type="ECO:0000259" key="1">
    <source>
        <dbReference type="Pfam" id="PF01728"/>
    </source>
</evidence>
<sequence length="352" mass="38872">MGLHSVDGPLPFTAMLCTCQAGFESLLAEELRGLSLEIEAQGPGWVSLRAPEGVAATLDLAFAHRILPDTSDLAGDSVNGLAQQLLEFMLNSLRGERIEASWPCVFAGPAELVGLGRRISAVEKTFNELLRKRLSRVARLATPDLPRSLGPVRGLFVWFSDFGRFHVSRTLIQNGPKRMADDPLAPSRSYLKVEEAYGLLGVEPGDGETVIDLGAAPGGWSYSAAKRGARVDAIDNGPLKAGAANNPGIIHRMEDAFRVSPPEGAAYDWLFCDMVEEPHHVLRDIVEPWLSRRWCRRFVINLKFGRVRPLGLLDELRSSESPFVRHASDWRIRHLYHDREEFTVAGSVRSAE</sequence>
<dbReference type="GO" id="GO:0008168">
    <property type="term" value="F:methyltransferase activity"/>
    <property type="evidence" value="ECO:0007669"/>
    <property type="project" value="UniProtKB-KW"/>
</dbReference>
<dbReference type="EMBL" id="MLJW01000038">
    <property type="protein sequence ID" value="OIR07365.1"/>
    <property type="molecule type" value="Genomic_DNA"/>
</dbReference>
<dbReference type="SUPFAM" id="SSF53335">
    <property type="entry name" value="S-adenosyl-L-methionine-dependent methyltransferases"/>
    <property type="match status" value="1"/>
</dbReference>
<keyword evidence="2" id="KW-0489">Methyltransferase</keyword>
<dbReference type="EC" id="2.1.1.186" evidence="2"/>
<accession>A0A1J5STM2</accession>
<dbReference type="Gene3D" id="3.40.50.150">
    <property type="entry name" value="Vaccinia Virus protein VP39"/>
    <property type="match status" value="1"/>
</dbReference>
<dbReference type="PANTHER" id="PTHR37524">
    <property type="entry name" value="RIBOSOMAL RNA LARGE SUBUNIT METHYLTRANSFERASE M"/>
    <property type="match status" value="1"/>
</dbReference>
<dbReference type="CDD" id="cd11715">
    <property type="entry name" value="THUMP_AdoMetMT"/>
    <property type="match status" value="1"/>
</dbReference>
<dbReference type="Pfam" id="PF01728">
    <property type="entry name" value="FtsJ"/>
    <property type="match status" value="1"/>
</dbReference>
<dbReference type="InterPro" id="IPR002877">
    <property type="entry name" value="RNA_MeTrfase_FtsJ_dom"/>
</dbReference>
<gene>
    <name evidence="2" type="primary">rlmM_4</name>
    <name evidence="2" type="ORF">GALL_106210</name>
</gene>
<dbReference type="InterPro" id="IPR029063">
    <property type="entry name" value="SAM-dependent_MTases_sf"/>
</dbReference>
<dbReference type="AlphaFoldDB" id="A0A1J5STM2"/>
<proteinExistence type="predicted"/>
<organism evidence="2">
    <name type="scientific">mine drainage metagenome</name>
    <dbReference type="NCBI Taxonomy" id="410659"/>
    <lineage>
        <taxon>unclassified sequences</taxon>
        <taxon>metagenomes</taxon>
        <taxon>ecological metagenomes</taxon>
    </lineage>
</organism>
<keyword evidence="2" id="KW-0808">Transferase</keyword>
<dbReference type="GO" id="GO:0032259">
    <property type="term" value="P:methylation"/>
    <property type="evidence" value="ECO:0007669"/>
    <property type="project" value="UniProtKB-KW"/>
</dbReference>
<evidence type="ECO:0000313" key="2">
    <source>
        <dbReference type="EMBL" id="OIR07365.1"/>
    </source>
</evidence>
<dbReference type="PANTHER" id="PTHR37524:SF2">
    <property type="entry name" value="RIBOSOMAL RNA METHYLTRANSFERASE FTSJ DOMAIN-CONTAINING PROTEIN"/>
    <property type="match status" value="1"/>
</dbReference>
<protein>
    <submittedName>
        <fullName evidence="2">Ribosomal RNA large subunit methyltransferase M</fullName>
        <ecNumber evidence="2">2.1.1.186</ecNumber>
    </submittedName>
</protein>